<feature type="signal peptide" evidence="1">
    <location>
        <begin position="1"/>
        <end position="19"/>
    </location>
</feature>
<accession>A0A4Y7T1Z2</accession>
<evidence type="ECO:0000313" key="3">
    <source>
        <dbReference type="Proteomes" id="UP000298030"/>
    </source>
</evidence>
<reference evidence="2 3" key="1">
    <citation type="journal article" date="2019" name="Nat. Ecol. Evol.">
        <title>Megaphylogeny resolves global patterns of mushroom evolution.</title>
        <authorList>
            <person name="Varga T."/>
            <person name="Krizsan K."/>
            <person name="Foldi C."/>
            <person name="Dima B."/>
            <person name="Sanchez-Garcia M."/>
            <person name="Sanchez-Ramirez S."/>
            <person name="Szollosi G.J."/>
            <person name="Szarkandi J.G."/>
            <person name="Papp V."/>
            <person name="Albert L."/>
            <person name="Andreopoulos W."/>
            <person name="Angelini C."/>
            <person name="Antonin V."/>
            <person name="Barry K.W."/>
            <person name="Bougher N.L."/>
            <person name="Buchanan P."/>
            <person name="Buyck B."/>
            <person name="Bense V."/>
            <person name="Catcheside P."/>
            <person name="Chovatia M."/>
            <person name="Cooper J."/>
            <person name="Damon W."/>
            <person name="Desjardin D."/>
            <person name="Finy P."/>
            <person name="Geml J."/>
            <person name="Haridas S."/>
            <person name="Hughes K."/>
            <person name="Justo A."/>
            <person name="Karasinski D."/>
            <person name="Kautmanova I."/>
            <person name="Kiss B."/>
            <person name="Kocsube S."/>
            <person name="Kotiranta H."/>
            <person name="LaButti K.M."/>
            <person name="Lechner B.E."/>
            <person name="Liimatainen K."/>
            <person name="Lipzen A."/>
            <person name="Lukacs Z."/>
            <person name="Mihaltcheva S."/>
            <person name="Morgado L.N."/>
            <person name="Niskanen T."/>
            <person name="Noordeloos M.E."/>
            <person name="Ohm R.A."/>
            <person name="Ortiz-Santana B."/>
            <person name="Ovrebo C."/>
            <person name="Racz N."/>
            <person name="Riley R."/>
            <person name="Savchenko A."/>
            <person name="Shiryaev A."/>
            <person name="Soop K."/>
            <person name="Spirin V."/>
            <person name="Szebenyi C."/>
            <person name="Tomsovsky M."/>
            <person name="Tulloss R.E."/>
            <person name="Uehling J."/>
            <person name="Grigoriev I.V."/>
            <person name="Vagvolgyi C."/>
            <person name="Papp T."/>
            <person name="Martin F.M."/>
            <person name="Miettinen O."/>
            <person name="Hibbett D.S."/>
            <person name="Nagy L.G."/>
        </authorList>
    </citation>
    <scope>NUCLEOTIDE SEQUENCE [LARGE SCALE GENOMIC DNA]</scope>
    <source>
        <strain evidence="2 3">FP101781</strain>
    </source>
</reference>
<dbReference type="AlphaFoldDB" id="A0A4Y7T1Z2"/>
<keyword evidence="1" id="KW-0732">Signal</keyword>
<evidence type="ECO:0000313" key="2">
    <source>
        <dbReference type="EMBL" id="TEB28163.1"/>
    </source>
</evidence>
<dbReference type="Proteomes" id="UP000298030">
    <property type="component" value="Unassembled WGS sequence"/>
</dbReference>
<organism evidence="2 3">
    <name type="scientific">Coprinellus micaceus</name>
    <name type="common">Glistening ink-cap mushroom</name>
    <name type="synonym">Coprinus micaceus</name>
    <dbReference type="NCBI Taxonomy" id="71717"/>
    <lineage>
        <taxon>Eukaryota</taxon>
        <taxon>Fungi</taxon>
        <taxon>Dikarya</taxon>
        <taxon>Basidiomycota</taxon>
        <taxon>Agaricomycotina</taxon>
        <taxon>Agaricomycetes</taxon>
        <taxon>Agaricomycetidae</taxon>
        <taxon>Agaricales</taxon>
        <taxon>Agaricineae</taxon>
        <taxon>Psathyrellaceae</taxon>
        <taxon>Coprinellus</taxon>
    </lineage>
</organism>
<protein>
    <recommendedName>
        <fullName evidence="4">Secreted protein</fullName>
    </recommendedName>
</protein>
<gene>
    <name evidence="2" type="ORF">FA13DRAFT_815168</name>
</gene>
<comment type="caution">
    <text evidence="2">The sequence shown here is derived from an EMBL/GenBank/DDBJ whole genome shotgun (WGS) entry which is preliminary data.</text>
</comment>
<name>A0A4Y7T1Z2_COPMI</name>
<keyword evidence="3" id="KW-1185">Reference proteome</keyword>
<feature type="chain" id="PRO_5021265861" description="Secreted protein" evidence="1">
    <location>
        <begin position="20"/>
        <end position="98"/>
    </location>
</feature>
<evidence type="ECO:0008006" key="4">
    <source>
        <dbReference type="Google" id="ProtNLM"/>
    </source>
</evidence>
<sequence>MLSTIPLHGLVARLLSSLAISLLQNHGLEMPATRKPTSCASKACVARTESSDRRVDCASSTSRYTTYQEREVPVIAVLCATSSASFTTHPSCTSFSEY</sequence>
<evidence type="ECO:0000256" key="1">
    <source>
        <dbReference type="SAM" id="SignalP"/>
    </source>
</evidence>
<dbReference type="EMBL" id="QPFP01000034">
    <property type="protein sequence ID" value="TEB28163.1"/>
    <property type="molecule type" value="Genomic_DNA"/>
</dbReference>
<proteinExistence type="predicted"/>